<organism evidence="4 5">
    <name type="scientific">Sinosporangium siamense</name>
    <dbReference type="NCBI Taxonomy" id="1367973"/>
    <lineage>
        <taxon>Bacteria</taxon>
        <taxon>Bacillati</taxon>
        <taxon>Actinomycetota</taxon>
        <taxon>Actinomycetes</taxon>
        <taxon>Streptosporangiales</taxon>
        <taxon>Streptosporangiaceae</taxon>
        <taxon>Sinosporangium</taxon>
    </lineage>
</organism>
<dbReference type="Proteomes" id="UP000606172">
    <property type="component" value="Unassembled WGS sequence"/>
</dbReference>
<proteinExistence type="predicted"/>
<dbReference type="SMART" id="SM00560">
    <property type="entry name" value="LamGL"/>
    <property type="match status" value="1"/>
</dbReference>
<evidence type="ECO:0000313" key="4">
    <source>
        <dbReference type="EMBL" id="GII97548.1"/>
    </source>
</evidence>
<dbReference type="InterPro" id="IPR006558">
    <property type="entry name" value="LamG-like"/>
</dbReference>
<protein>
    <recommendedName>
        <fullName evidence="3">LamG-like jellyroll fold domain-containing protein</fullName>
    </recommendedName>
</protein>
<keyword evidence="1" id="KW-0732">Signal</keyword>
<evidence type="ECO:0000313" key="5">
    <source>
        <dbReference type="Proteomes" id="UP000606172"/>
    </source>
</evidence>
<dbReference type="SUPFAM" id="SSF49899">
    <property type="entry name" value="Concanavalin A-like lectins/glucanases"/>
    <property type="match status" value="1"/>
</dbReference>
<dbReference type="InterPro" id="IPR013320">
    <property type="entry name" value="ConA-like_dom_sf"/>
</dbReference>
<comment type="caution">
    <text evidence="4">The sequence shown here is derived from an EMBL/GenBank/DDBJ whole genome shotgun (WGS) entry which is preliminary data.</text>
</comment>
<keyword evidence="2" id="KW-1015">Disulfide bond</keyword>
<sequence>MTTSLTPSLLAAVTDPNGQALRAEFEVEHDPAAPAGQGSGQIWTGGVENVPSGNQASVAVAPGELTDGWKVRWRARAVNVATTVGSPWSQWHSLTVDLPDPVSEPAVGTLQVTPSQMVDGTIVTDTLTPALVAQVSDPVGGSLRAEFEVEHDPAAPAEQGTGQIWAGAADGVASGAVASVTVPEGKLGDGWKLRWRARALSAIATSAWSDWHSFTSDAPDPTVTNSSITPSALIDGTATTTLTPTLRAVVTHPGGHPLRAEFEIEHDPSAPQGQGSGQIWTGSVDDVASGTVGEIVVPAGELTDGWKVRWRTRAAAIGQASAWSTWQTVTAKTTLTGIGPFAQTAAAVVPDGSDFSVAAWLRLSDKDGAYTIMEQRGTSQAPFRLGNDPEHGLVFTFTNADAPGATVEGVRSAVEPPVDEWFHLAATYTNDSRNASLYLNGKSIGSAVLGFTPWNASGNMTLGTAMAGTLDEVWVYGRELLSDEVFALMDGSSATPVGFGAGPSARAAAPSFTYDRIKPEDCKKDYGAGKRTYGLMKNRFSGCFRSSAVVFQPDDDDQPQNDYDAKAAWSADFLFVAKTFSGRRGLDSGATTRDVWYDVYLSSESAFADPYDRLDEVELTVGMAPASGQTACKNVTSGGQKNHVSKRVRDWDALYDPYDPKLAHVATFRFRADPGDAPATRKNRAKETVANAEKISECIFGQYAKITYQEDGERVRWTYGATDQNAVVRCDSADSKITRTTGGCILPVTPSIQWRMGAQYDEAYIHYWKACYDKADTFPKNPNKKIPGCAVNGTGRPSKDLYLWRVGEPRQDNSRGRSGTRCHSLWPNYGINSQDCDEYPFASAGNRTVDGDQDGDLSVCAMPKPPNSTAGNLLRRLFNNDRILLEDVFFNRFSGEPDPLPSMENNCWPGHINKASRYYTGH</sequence>
<name>A0A919VBN0_9ACTN</name>
<feature type="domain" description="LamG-like jellyroll fold" evidence="3">
    <location>
        <begin position="353"/>
        <end position="483"/>
    </location>
</feature>
<evidence type="ECO:0000259" key="3">
    <source>
        <dbReference type="SMART" id="SM00560"/>
    </source>
</evidence>
<evidence type="ECO:0000256" key="1">
    <source>
        <dbReference type="ARBA" id="ARBA00022729"/>
    </source>
</evidence>
<keyword evidence="5" id="KW-1185">Reference proteome</keyword>
<gene>
    <name evidence="4" type="ORF">Ssi02_77790</name>
</gene>
<dbReference type="EMBL" id="BOOW01000062">
    <property type="protein sequence ID" value="GII97548.1"/>
    <property type="molecule type" value="Genomic_DNA"/>
</dbReference>
<evidence type="ECO:0000256" key="2">
    <source>
        <dbReference type="ARBA" id="ARBA00023157"/>
    </source>
</evidence>
<reference evidence="4" key="1">
    <citation type="submission" date="2021-01" db="EMBL/GenBank/DDBJ databases">
        <title>Whole genome shotgun sequence of Sinosporangium siamense NBRC 109515.</title>
        <authorList>
            <person name="Komaki H."/>
            <person name="Tamura T."/>
        </authorList>
    </citation>
    <scope>NUCLEOTIDE SEQUENCE</scope>
    <source>
        <strain evidence="4">NBRC 109515</strain>
    </source>
</reference>
<dbReference type="AlphaFoldDB" id="A0A919VBN0"/>
<dbReference type="RefSeq" id="WP_204034041.1">
    <property type="nucleotide sequence ID" value="NZ_BOOW01000062.1"/>
</dbReference>
<dbReference type="Pfam" id="PF13385">
    <property type="entry name" value="Laminin_G_3"/>
    <property type="match status" value="1"/>
</dbReference>
<dbReference type="Gene3D" id="2.60.120.200">
    <property type="match status" value="1"/>
</dbReference>
<accession>A0A919VBN0</accession>